<evidence type="ECO:0000313" key="1">
    <source>
        <dbReference type="EMBL" id="QJA87057.1"/>
    </source>
</evidence>
<dbReference type="AlphaFoldDB" id="A0A6M3KXX7"/>
<dbReference type="EMBL" id="MT142679">
    <property type="protein sequence ID" value="QJA87057.1"/>
    <property type="molecule type" value="Genomic_DNA"/>
</dbReference>
<organism evidence="1">
    <name type="scientific">viral metagenome</name>
    <dbReference type="NCBI Taxonomy" id="1070528"/>
    <lineage>
        <taxon>unclassified sequences</taxon>
        <taxon>metagenomes</taxon>
        <taxon>organismal metagenomes</taxon>
    </lineage>
</organism>
<protein>
    <submittedName>
        <fullName evidence="1">Uncharacterized protein</fullName>
    </submittedName>
</protein>
<sequence>MLTIKEIKMPIKQIKCPSCGHKYNLPTKEAENGFIKCPKCHYEKPVIWAEFSTTLVFFDNALCRKAATMYDEGDKTQGHAKLCILLLEEVASLVSHILKEKDGNLGDMVRGFEKHGKSCEIVEGP</sequence>
<accession>A0A6M3KXX7</accession>
<name>A0A6M3KXX7_9ZZZZ</name>
<reference evidence="1" key="1">
    <citation type="submission" date="2020-03" db="EMBL/GenBank/DDBJ databases">
        <title>The deep terrestrial virosphere.</title>
        <authorList>
            <person name="Holmfeldt K."/>
            <person name="Nilsson E."/>
            <person name="Simone D."/>
            <person name="Lopez-Fernandez M."/>
            <person name="Wu X."/>
            <person name="de Brujin I."/>
            <person name="Lundin D."/>
            <person name="Andersson A."/>
            <person name="Bertilsson S."/>
            <person name="Dopson M."/>
        </authorList>
    </citation>
    <scope>NUCLEOTIDE SEQUENCE</scope>
    <source>
        <strain evidence="1">MM415B03056</strain>
    </source>
</reference>
<gene>
    <name evidence="1" type="ORF">MM415B03056_0005</name>
</gene>
<proteinExistence type="predicted"/>